<evidence type="ECO:0000313" key="2">
    <source>
        <dbReference type="Proteomes" id="UP001589585"/>
    </source>
</evidence>
<protein>
    <submittedName>
        <fullName evidence="1">Nicotinate-nucleotide adenylyltransferase</fullName>
    </submittedName>
</protein>
<organism evidence="1 2">
    <name type="scientific">Mariniflexile ostreae</name>
    <dbReference type="NCBI Taxonomy" id="1520892"/>
    <lineage>
        <taxon>Bacteria</taxon>
        <taxon>Pseudomonadati</taxon>
        <taxon>Bacteroidota</taxon>
        <taxon>Flavobacteriia</taxon>
        <taxon>Flavobacteriales</taxon>
        <taxon>Flavobacteriaceae</taxon>
        <taxon>Mariniflexile</taxon>
    </lineage>
</organism>
<name>A0ABV5FAK0_9FLAO</name>
<dbReference type="GO" id="GO:0016779">
    <property type="term" value="F:nucleotidyltransferase activity"/>
    <property type="evidence" value="ECO:0007669"/>
    <property type="project" value="UniProtKB-KW"/>
</dbReference>
<evidence type="ECO:0000313" key="1">
    <source>
        <dbReference type="EMBL" id="MFB9056451.1"/>
    </source>
</evidence>
<dbReference type="Gene3D" id="3.10.450.360">
    <property type="match status" value="1"/>
</dbReference>
<proteinExistence type="predicted"/>
<dbReference type="RefSeq" id="WP_379860647.1">
    <property type="nucleotide sequence ID" value="NZ_JBHMFC010000021.1"/>
</dbReference>
<keyword evidence="2" id="KW-1185">Reference proteome</keyword>
<dbReference type="SUPFAM" id="SSF160574">
    <property type="entry name" value="BT0923-like"/>
    <property type="match status" value="1"/>
</dbReference>
<accession>A0ABV5FAK0</accession>
<keyword evidence="1" id="KW-0548">Nucleotidyltransferase</keyword>
<sequence length="165" mass="18883">MKNLVFGLIVFGFATQGFTQEIALAEVELVANHNYLNVINTESVALPVKKLENEVLKYNIKDSGFEYERGETYQVTFSLPEGKIIAAYNDEGTLLSTEEKYKNVKLPSKVIYGILEKYPNWAIINNTYYVNYHNEKGVTKRLYKIRLVNDEKSLAIKADEKGNFI</sequence>
<dbReference type="EMBL" id="JBHMFC010000021">
    <property type="protein sequence ID" value="MFB9056451.1"/>
    <property type="molecule type" value="Genomic_DNA"/>
</dbReference>
<reference evidence="1 2" key="1">
    <citation type="submission" date="2024-09" db="EMBL/GenBank/DDBJ databases">
        <authorList>
            <person name="Sun Q."/>
            <person name="Mori K."/>
        </authorList>
    </citation>
    <scope>NUCLEOTIDE SEQUENCE [LARGE SCALE GENOMIC DNA]</scope>
    <source>
        <strain evidence="1 2">CECT 8622</strain>
    </source>
</reference>
<comment type="caution">
    <text evidence="1">The sequence shown here is derived from an EMBL/GenBank/DDBJ whole genome shotgun (WGS) entry which is preliminary data.</text>
</comment>
<keyword evidence="1" id="KW-0808">Transferase</keyword>
<gene>
    <name evidence="1" type="ORF">ACFFU9_06795</name>
</gene>
<dbReference type="Proteomes" id="UP001589585">
    <property type="component" value="Unassembled WGS sequence"/>
</dbReference>